<comment type="caution">
    <text evidence="2">The sequence shown here is derived from an EMBL/GenBank/DDBJ whole genome shotgun (WGS) entry which is preliminary data.</text>
</comment>
<dbReference type="Proteomes" id="UP001433268">
    <property type="component" value="Unassembled WGS sequence"/>
</dbReference>
<keyword evidence="3" id="KW-1185">Reference proteome</keyword>
<dbReference type="GeneID" id="92052661"/>
<evidence type="ECO:0000256" key="1">
    <source>
        <dbReference type="SAM" id="MobiDB-lite"/>
    </source>
</evidence>
<accession>A0ABR1UQ62</accession>
<protein>
    <submittedName>
        <fullName evidence="2">Uncharacterized protein</fullName>
    </submittedName>
</protein>
<gene>
    <name evidence="2" type="ORF">PG997_015287</name>
</gene>
<dbReference type="EMBL" id="JAQQWN010000011">
    <property type="protein sequence ID" value="KAK8061066.1"/>
    <property type="molecule type" value="Genomic_DNA"/>
</dbReference>
<reference evidence="2 3" key="1">
    <citation type="submission" date="2023-01" db="EMBL/GenBank/DDBJ databases">
        <title>Analysis of 21 Apiospora genomes using comparative genomics revels a genus with tremendous synthesis potential of carbohydrate active enzymes and secondary metabolites.</title>
        <authorList>
            <person name="Sorensen T."/>
        </authorList>
    </citation>
    <scope>NUCLEOTIDE SEQUENCE [LARGE SCALE GENOMIC DNA]</scope>
    <source>
        <strain evidence="2 3">CBS 114990</strain>
    </source>
</reference>
<evidence type="ECO:0000313" key="2">
    <source>
        <dbReference type="EMBL" id="KAK8061066.1"/>
    </source>
</evidence>
<organism evidence="2 3">
    <name type="scientific">Apiospora hydei</name>
    <dbReference type="NCBI Taxonomy" id="1337664"/>
    <lineage>
        <taxon>Eukaryota</taxon>
        <taxon>Fungi</taxon>
        <taxon>Dikarya</taxon>
        <taxon>Ascomycota</taxon>
        <taxon>Pezizomycotina</taxon>
        <taxon>Sordariomycetes</taxon>
        <taxon>Xylariomycetidae</taxon>
        <taxon>Amphisphaeriales</taxon>
        <taxon>Apiosporaceae</taxon>
        <taxon>Apiospora</taxon>
    </lineage>
</organism>
<dbReference type="RefSeq" id="XP_066660486.1">
    <property type="nucleotide sequence ID" value="XM_066819601.1"/>
</dbReference>
<feature type="region of interest" description="Disordered" evidence="1">
    <location>
        <begin position="1"/>
        <end position="27"/>
    </location>
</feature>
<name>A0ABR1UQ62_9PEZI</name>
<proteinExistence type="predicted"/>
<evidence type="ECO:0000313" key="3">
    <source>
        <dbReference type="Proteomes" id="UP001433268"/>
    </source>
</evidence>
<feature type="compositionally biased region" description="Basic and acidic residues" evidence="1">
    <location>
        <begin position="8"/>
        <end position="18"/>
    </location>
</feature>
<sequence length="93" mass="10747">MQNSDVQRPSKPEDRSGRVDSANPTASRAKFKVGAKAWYRPSKTRVYGAEIWEVREEDGEFQYQIKVKVEGETEPKLYNDGEWVPQEQLDAKE</sequence>